<name>A0A135URF0_9PEZI</name>
<evidence type="ECO:0000256" key="1">
    <source>
        <dbReference type="SAM" id="MobiDB-lite"/>
    </source>
</evidence>
<evidence type="ECO:0000313" key="2">
    <source>
        <dbReference type="EMBL" id="KXH62951.1"/>
    </source>
</evidence>
<feature type="region of interest" description="Disordered" evidence="1">
    <location>
        <begin position="100"/>
        <end position="147"/>
    </location>
</feature>
<dbReference type="AlphaFoldDB" id="A0A135URF0"/>
<sequence length="170" mass="18684">MAPNNSSSSAKPKVNEQPSFNMVTAARSFGTAQRQMPPNEARNILETMANNHAVQQEQLRKQRARAFLSDIESGNQPDEVFYGMMDSGRLVGTWAEEETADNHLDSGFTEAQEEAFGDEAQLQQEDAGEALEAGHDSDLSDGEWDADSQVLAETESFASLDSYELSTNFL</sequence>
<proteinExistence type="predicted"/>
<keyword evidence="3" id="KW-1185">Reference proteome</keyword>
<evidence type="ECO:0000313" key="3">
    <source>
        <dbReference type="Proteomes" id="UP000070121"/>
    </source>
</evidence>
<gene>
    <name evidence="2" type="ORF">CSAL01_03901</name>
</gene>
<reference evidence="2 3" key="1">
    <citation type="submission" date="2014-02" db="EMBL/GenBank/DDBJ databases">
        <title>The genome sequence of Colletotrichum salicis CBS 607.94.</title>
        <authorList>
            <person name="Baroncelli R."/>
            <person name="Thon M.R."/>
        </authorList>
    </citation>
    <scope>NUCLEOTIDE SEQUENCE [LARGE SCALE GENOMIC DNA]</scope>
    <source>
        <strain evidence="2 3">CBS 607.94</strain>
    </source>
</reference>
<dbReference type="EMBL" id="JFFI01001136">
    <property type="protein sequence ID" value="KXH62951.1"/>
    <property type="molecule type" value="Genomic_DNA"/>
</dbReference>
<dbReference type="Proteomes" id="UP000070121">
    <property type="component" value="Unassembled WGS sequence"/>
</dbReference>
<organism evidence="2 3">
    <name type="scientific">Colletotrichum salicis</name>
    <dbReference type="NCBI Taxonomy" id="1209931"/>
    <lineage>
        <taxon>Eukaryota</taxon>
        <taxon>Fungi</taxon>
        <taxon>Dikarya</taxon>
        <taxon>Ascomycota</taxon>
        <taxon>Pezizomycotina</taxon>
        <taxon>Sordariomycetes</taxon>
        <taxon>Hypocreomycetidae</taxon>
        <taxon>Glomerellales</taxon>
        <taxon>Glomerellaceae</taxon>
        <taxon>Colletotrichum</taxon>
        <taxon>Colletotrichum acutatum species complex</taxon>
    </lineage>
</organism>
<accession>A0A135URF0</accession>
<comment type="caution">
    <text evidence="2">The sequence shown here is derived from an EMBL/GenBank/DDBJ whole genome shotgun (WGS) entry which is preliminary data.</text>
</comment>
<protein>
    <submittedName>
        <fullName evidence="2">Uncharacterized protein</fullName>
    </submittedName>
</protein>